<dbReference type="InterPro" id="IPR010979">
    <property type="entry name" value="Ribosomal_uS13-like_H2TH"/>
</dbReference>
<dbReference type="PANTHER" id="PTHR15239:SF6">
    <property type="entry name" value="RIBOSOME QUALITY CONTROL COMPLEX SUBUNIT NEMF"/>
    <property type="match status" value="1"/>
</dbReference>
<dbReference type="GO" id="GO:0000049">
    <property type="term" value="F:tRNA binding"/>
    <property type="evidence" value="ECO:0007669"/>
    <property type="project" value="UniProtKB-UniRule"/>
</dbReference>
<evidence type="ECO:0000256" key="1">
    <source>
        <dbReference type="ARBA" id="ARBA00022555"/>
    </source>
</evidence>
<dbReference type="EMBL" id="JACOPH010000003">
    <property type="protein sequence ID" value="MBC5713682.1"/>
    <property type="molecule type" value="Genomic_DNA"/>
</dbReference>
<dbReference type="Pfam" id="PF05833">
    <property type="entry name" value="NFACT_N"/>
    <property type="match status" value="1"/>
</dbReference>
<dbReference type="GO" id="GO:1990112">
    <property type="term" value="C:RQC complex"/>
    <property type="evidence" value="ECO:0007669"/>
    <property type="project" value="TreeGrafter"/>
</dbReference>
<comment type="function">
    <text evidence="5">Key component of the ribosome quality control system (RQC), a ribosome-associated complex that mediates the extraction of incompletely synthesized nascent chains from stalled ribosomes and their subsequent degradation. RqcH recruits Ala-charged tRNA, and with RqcP directs the elongation of stalled nascent chains on 50S ribosomal subunits, leading to non-templated C-terminal alanine extensions (Ala tail). The Ala tail promotes nascent chain degradation. May add between 1 and at least 8 Ala residues. Binds to stalled 50S ribosomal subunits.</text>
</comment>
<dbReference type="AlphaFoldDB" id="A0A923LNR1"/>
<dbReference type="Gene3D" id="1.10.8.50">
    <property type="match status" value="1"/>
</dbReference>
<sequence>MAFDGIVVANLVCELNKTILNSKISKIAQPETDELLFTLKGQNGQFRLAMSASASLPFLYLTKQNKPSPLTAPNFCMVLRKHIANGRIIGITQPDLERIIQFEIEHLDELGDLCHKKLIIELMGKHSNIIFCKEDGTIIDSIKHVSAQISSVREVLPGRMYFIPDTTHKKNPLTVSQEDFLQTVCEKPEPIAKAIYTSYTGISPSIANEICFRAGVDGDFSMSSLHEDEKLHLFHNFDWFMTDIKEEHFSPNIMYKGKEPVEFASLPYTSYEEYTVTNYDSISEVLETYYASRNIYTRIRQKSSDLRRIVTTALERNRKKFLLQQKQLKDTEKREKYRIYGELLNTYGYHLESGAKKLEALNYYTNEMITIPLDDQLSASENAKKYFDRYGKLKRTYEALTTLIEETKNEITHLESIATALDIAVSEDDLVQIKEELIEFGYIRKKRGDKKAKIKSKPFHYISSDGFHIYVGKNNYQNDELTFKFATGNDWWFHAKGMPGSHVIVKTEGEELPDRTFEEAGRLAGFYSKGRDNDKVEIDYLQKKNVKKPNKSAPGFVVYYTNYSLTIQPDISGIEQLS</sequence>
<evidence type="ECO:0000256" key="4">
    <source>
        <dbReference type="ARBA" id="ARBA00022917"/>
    </source>
</evidence>
<protein>
    <recommendedName>
        <fullName evidence="5">Rqc2 homolog RqcH</fullName>
        <shortName evidence="5">RqcH</shortName>
    </recommendedName>
</protein>
<organism evidence="7 8">
    <name type="scientific">Roseburia zhanii</name>
    <dbReference type="NCBI Taxonomy" id="2763064"/>
    <lineage>
        <taxon>Bacteria</taxon>
        <taxon>Bacillati</taxon>
        <taxon>Bacillota</taxon>
        <taxon>Clostridia</taxon>
        <taxon>Lachnospirales</taxon>
        <taxon>Lachnospiraceae</taxon>
        <taxon>Roseburia</taxon>
    </lineage>
</organism>
<comment type="subunit">
    <text evidence="5">Associates with stalled 50S ribosomal subunits. Binds to RqcP.</text>
</comment>
<dbReference type="InterPro" id="IPR043682">
    <property type="entry name" value="RqcH_bacterial"/>
</dbReference>
<dbReference type="InterPro" id="IPR051608">
    <property type="entry name" value="RQC_Subunit_NEMF"/>
</dbReference>
<dbReference type="SUPFAM" id="SSF46946">
    <property type="entry name" value="S13-like H2TH domain"/>
    <property type="match status" value="1"/>
</dbReference>
<dbReference type="FunFam" id="2.30.310.10:FF:000004">
    <property type="entry name" value="Fibronectin-binding protein A"/>
    <property type="match status" value="1"/>
</dbReference>
<feature type="coiled-coil region" evidence="5">
    <location>
        <begin position="390"/>
        <end position="417"/>
    </location>
</feature>
<dbReference type="RefSeq" id="WP_186866562.1">
    <property type="nucleotide sequence ID" value="NZ_JACOPH010000003.1"/>
</dbReference>
<dbReference type="GO" id="GO:0019843">
    <property type="term" value="F:rRNA binding"/>
    <property type="evidence" value="ECO:0007669"/>
    <property type="project" value="UniProtKB-UniRule"/>
</dbReference>
<evidence type="ECO:0000313" key="8">
    <source>
        <dbReference type="Proteomes" id="UP000606720"/>
    </source>
</evidence>
<evidence type="ECO:0000256" key="5">
    <source>
        <dbReference type="HAMAP-Rule" id="MF_00844"/>
    </source>
</evidence>
<accession>A0A923LNR1</accession>
<evidence type="ECO:0000256" key="2">
    <source>
        <dbReference type="ARBA" id="ARBA00022730"/>
    </source>
</evidence>
<comment type="caution">
    <text evidence="7">The sequence shown here is derived from an EMBL/GenBank/DDBJ whole genome shotgun (WGS) entry which is preliminary data.</text>
</comment>
<evidence type="ECO:0000259" key="6">
    <source>
        <dbReference type="Pfam" id="PF05670"/>
    </source>
</evidence>
<dbReference type="PANTHER" id="PTHR15239">
    <property type="entry name" value="NUCLEAR EXPORT MEDIATOR FACTOR NEMF"/>
    <property type="match status" value="1"/>
</dbReference>
<dbReference type="GO" id="GO:0072344">
    <property type="term" value="P:rescue of stalled ribosome"/>
    <property type="evidence" value="ECO:0007669"/>
    <property type="project" value="UniProtKB-UniRule"/>
</dbReference>
<dbReference type="GO" id="GO:0043023">
    <property type="term" value="F:ribosomal large subunit binding"/>
    <property type="evidence" value="ECO:0007669"/>
    <property type="project" value="UniProtKB-UniRule"/>
</dbReference>
<dbReference type="Gene3D" id="2.30.310.10">
    <property type="entry name" value="ibrinogen binding protein from staphylococcus aureus domain"/>
    <property type="match status" value="1"/>
</dbReference>
<reference evidence="7" key="1">
    <citation type="submission" date="2020-08" db="EMBL/GenBank/DDBJ databases">
        <title>Genome public.</title>
        <authorList>
            <person name="Liu C."/>
            <person name="Sun Q."/>
        </authorList>
    </citation>
    <scope>NUCLEOTIDE SEQUENCE</scope>
    <source>
        <strain evidence="7">BX1005</strain>
    </source>
</reference>
<dbReference type="InterPro" id="IPR008532">
    <property type="entry name" value="NFACT_RNA-bd"/>
</dbReference>
<gene>
    <name evidence="5" type="primary">rqcH</name>
    <name evidence="7" type="ORF">H8S17_05555</name>
</gene>
<keyword evidence="4 5" id="KW-0648">Protein biosynthesis</keyword>
<keyword evidence="2 5" id="KW-0699">rRNA-binding</keyword>
<evidence type="ECO:0000313" key="7">
    <source>
        <dbReference type="EMBL" id="MBC5713682.1"/>
    </source>
</evidence>
<keyword evidence="3 5" id="KW-0694">RNA-binding</keyword>
<comment type="similarity">
    <text evidence="5">Belongs to the NEMF family.</text>
</comment>
<feature type="domain" description="NFACT RNA-binding" evidence="6">
    <location>
        <begin position="457"/>
        <end position="551"/>
    </location>
</feature>
<keyword evidence="5" id="KW-0175">Coiled coil</keyword>
<proteinExistence type="inferred from homology"/>
<dbReference type="Pfam" id="PF05670">
    <property type="entry name" value="NFACT-R_1"/>
    <property type="match status" value="1"/>
</dbReference>
<evidence type="ECO:0000256" key="3">
    <source>
        <dbReference type="ARBA" id="ARBA00022884"/>
    </source>
</evidence>
<dbReference type="HAMAP" id="MF_00844_B">
    <property type="entry name" value="RqcH_B"/>
    <property type="match status" value="1"/>
</dbReference>
<name>A0A923LNR1_9FIRM</name>
<keyword evidence="1 5" id="KW-0820">tRNA-binding</keyword>
<dbReference type="Proteomes" id="UP000606720">
    <property type="component" value="Unassembled WGS sequence"/>
</dbReference>
<keyword evidence="8" id="KW-1185">Reference proteome</keyword>